<evidence type="ECO:0000259" key="2">
    <source>
        <dbReference type="Pfam" id="PF00656"/>
    </source>
</evidence>
<name>A0A834X1E3_9FABA</name>
<comment type="similarity">
    <text evidence="1">Belongs to the peptidase C14B family.</text>
</comment>
<dbReference type="OrthoDB" id="3223806at2759"/>
<dbReference type="GO" id="GO:0004197">
    <property type="term" value="F:cysteine-type endopeptidase activity"/>
    <property type="evidence" value="ECO:0007669"/>
    <property type="project" value="InterPro"/>
</dbReference>
<dbReference type="Gene3D" id="3.40.50.12660">
    <property type="match status" value="2"/>
</dbReference>
<proteinExistence type="inferred from homology"/>
<dbReference type="Pfam" id="PF00656">
    <property type="entry name" value="Peptidase_C14"/>
    <property type="match status" value="1"/>
</dbReference>
<keyword evidence="4" id="KW-1185">Reference proteome</keyword>
<gene>
    <name evidence="3" type="ORF">G2W53_010656</name>
</gene>
<feature type="domain" description="Peptidase C14 caspase" evidence="2">
    <location>
        <begin position="4"/>
        <end position="374"/>
    </location>
</feature>
<organism evidence="3 4">
    <name type="scientific">Senna tora</name>
    <dbReference type="NCBI Taxonomy" id="362788"/>
    <lineage>
        <taxon>Eukaryota</taxon>
        <taxon>Viridiplantae</taxon>
        <taxon>Streptophyta</taxon>
        <taxon>Embryophyta</taxon>
        <taxon>Tracheophyta</taxon>
        <taxon>Spermatophyta</taxon>
        <taxon>Magnoliopsida</taxon>
        <taxon>eudicotyledons</taxon>
        <taxon>Gunneridae</taxon>
        <taxon>Pentapetalae</taxon>
        <taxon>rosids</taxon>
        <taxon>fabids</taxon>
        <taxon>Fabales</taxon>
        <taxon>Fabaceae</taxon>
        <taxon>Caesalpinioideae</taxon>
        <taxon>Cassia clade</taxon>
        <taxon>Senna</taxon>
    </lineage>
</organism>
<dbReference type="Proteomes" id="UP000634136">
    <property type="component" value="Unassembled WGS sequence"/>
</dbReference>
<dbReference type="InterPro" id="IPR011600">
    <property type="entry name" value="Pept_C14_caspase"/>
</dbReference>
<protein>
    <submittedName>
        <fullName evidence="3">Putative caspase</fullName>
    </submittedName>
</protein>
<accession>A0A834X1E3</accession>
<dbReference type="InterPro" id="IPR029030">
    <property type="entry name" value="Caspase-like_dom_sf"/>
</dbReference>
<sequence length="384" mass="41732">MANKKAVLIGCNYKGTKAELKGCINDVSRMHKCLINHFGFSDDHITVLIDSDRKYTQPTGKNIRSAIKTLVGSAKPGDILFVHYSGHGTRLPAETGEDDDTGYDECIVPCDMNFIHDDEFQEFVKEVPRGCRMTIVADSCHSGGLIGETKEQIGDSTKLGDEKSHHLHSTMGEAIIDEEDVKTKRSLPLPTLIEILKQKTGKDDIDVGKIRLTLFDLFKEDASPKVKKFTNFVFHKHQHAEVECGGHGGLFGKVGTFLKQKLDDHGEGYAKPALETHVGSKLEVYAGSSLATNQGHGDGGGILLSGCQSDETSADACPTGDAKQAYGAFSNAIQCVVEETTKSGGKVTNKNLVLKARQKLVKDGFEQHPGLYCSDEYVDAPFLG</sequence>
<dbReference type="GO" id="GO:0006508">
    <property type="term" value="P:proteolysis"/>
    <property type="evidence" value="ECO:0007669"/>
    <property type="project" value="InterPro"/>
</dbReference>
<dbReference type="SUPFAM" id="SSF52129">
    <property type="entry name" value="Caspase-like"/>
    <property type="match status" value="1"/>
</dbReference>
<evidence type="ECO:0000256" key="1">
    <source>
        <dbReference type="ARBA" id="ARBA00009005"/>
    </source>
</evidence>
<dbReference type="GO" id="GO:0005737">
    <property type="term" value="C:cytoplasm"/>
    <property type="evidence" value="ECO:0007669"/>
    <property type="project" value="TreeGrafter"/>
</dbReference>
<dbReference type="PANTHER" id="PTHR48104:SF30">
    <property type="entry name" value="METACASPASE-1"/>
    <property type="match status" value="1"/>
</dbReference>
<dbReference type="AlphaFoldDB" id="A0A834X1E3"/>
<evidence type="ECO:0000313" key="3">
    <source>
        <dbReference type="EMBL" id="KAF7835797.1"/>
    </source>
</evidence>
<comment type="caution">
    <text evidence="3">The sequence shown here is derived from an EMBL/GenBank/DDBJ whole genome shotgun (WGS) entry which is preliminary data.</text>
</comment>
<dbReference type="PANTHER" id="PTHR48104">
    <property type="entry name" value="METACASPASE-4"/>
    <property type="match status" value="1"/>
</dbReference>
<evidence type="ECO:0000313" key="4">
    <source>
        <dbReference type="Proteomes" id="UP000634136"/>
    </source>
</evidence>
<dbReference type="InterPro" id="IPR050452">
    <property type="entry name" value="Metacaspase"/>
</dbReference>
<reference evidence="3" key="1">
    <citation type="submission" date="2020-09" db="EMBL/GenBank/DDBJ databases">
        <title>Genome-Enabled Discovery of Anthraquinone Biosynthesis in Senna tora.</title>
        <authorList>
            <person name="Kang S.-H."/>
            <person name="Pandey R.P."/>
            <person name="Lee C.-M."/>
            <person name="Sim J.-S."/>
            <person name="Jeong J.-T."/>
            <person name="Choi B.-S."/>
            <person name="Jung M."/>
            <person name="Ginzburg D."/>
            <person name="Zhao K."/>
            <person name="Won S.Y."/>
            <person name="Oh T.-J."/>
            <person name="Yu Y."/>
            <person name="Kim N.-H."/>
            <person name="Lee O.R."/>
            <person name="Lee T.-H."/>
            <person name="Bashyal P."/>
            <person name="Kim T.-S."/>
            <person name="Lee W.-H."/>
            <person name="Kawkins C."/>
            <person name="Kim C.-K."/>
            <person name="Kim J.S."/>
            <person name="Ahn B.O."/>
            <person name="Rhee S.Y."/>
            <person name="Sohng J.K."/>
        </authorList>
    </citation>
    <scope>NUCLEOTIDE SEQUENCE</scope>
    <source>
        <tissue evidence="3">Leaf</tissue>
    </source>
</reference>
<dbReference type="EMBL" id="JAAIUW010000004">
    <property type="protein sequence ID" value="KAF7835797.1"/>
    <property type="molecule type" value="Genomic_DNA"/>
</dbReference>